<protein>
    <submittedName>
        <fullName evidence="1">Uncharacterized protein</fullName>
    </submittedName>
</protein>
<gene>
    <name evidence="1" type="ORF">B296_00050851</name>
</gene>
<organism evidence="1 2">
    <name type="scientific">Ensete ventricosum</name>
    <name type="common">Abyssinian banana</name>
    <name type="synonym">Musa ensete</name>
    <dbReference type="NCBI Taxonomy" id="4639"/>
    <lineage>
        <taxon>Eukaryota</taxon>
        <taxon>Viridiplantae</taxon>
        <taxon>Streptophyta</taxon>
        <taxon>Embryophyta</taxon>
        <taxon>Tracheophyta</taxon>
        <taxon>Spermatophyta</taxon>
        <taxon>Magnoliopsida</taxon>
        <taxon>Liliopsida</taxon>
        <taxon>Zingiberales</taxon>
        <taxon>Musaceae</taxon>
        <taxon>Ensete</taxon>
    </lineage>
</organism>
<dbReference type="AlphaFoldDB" id="A0A426X2V8"/>
<sequence length="194" mass="22649">MSLRLRFFRWLIFVGRWQPRDLSRKATTMRRKKRAAAMLAAVAVRLCGCKWHRLQQGCGCNKRKTGQRCARLLWRGAAAGFGAVMVEGEVRERWFQIWKRWQRRFDRIRRSSLQRMLPCISGIVIEETAVSQRKFRPKIVNFGAVVLGDEDEEKRVPKLEKMAANLIKFQRKIAAVYAVLPNRIPVEEAAVSRH</sequence>
<proteinExistence type="predicted"/>
<dbReference type="Proteomes" id="UP000287651">
    <property type="component" value="Unassembled WGS sequence"/>
</dbReference>
<dbReference type="EMBL" id="AMZH03028228">
    <property type="protein sequence ID" value="RRT33804.1"/>
    <property type="molecule type" value="Genomic_DNA"/>
</dbReference>
<accession>A0A426X2V8</accession>
<evidence type="ECO:0000313" key="2">
    <source>
        <dbReference type="Proteomes" id="UP000287651"/>
    </source>
</evidence>
<comment type="caution">
    <text evidence="1">The sequence shown here is derived from an EMBL/GenBank/DDBJ whole genome shotgun (WGS) entry which is preliminary data.</text>
</comment>
<name>A0A426X2V8_ENSVE</name>
<evidence type="ECO:0000313" key="1">
    <source>
        <dbReference type="EMBL" id="RRT33804.1"/>
    </source>
</evidence>
<reference evidence="1 2" key="1">
    <citation type="journal article" date="2014" name="Agronomy (Basel)">
        <title>A Draft Genome Sequence for Ensete ventricosum, the Drought-Tolerant Tree Against Hunger.</title>
        <authorList>
            <person name="Harrison J."/>
            <person name="Moore K.A."/>
            <person name="Paszkiewicz K."/>
            <person name="Jones T."/>
            <person name="Grant M."/>
            <person name="Ambacheew D."/>
            <person name="Muzemil S."/>
            <person name="Studholme D.J."/>
        </authorList>
    </citation>
    <scope>NUCLEOTIDE SEQUENCE [LARGE SCALE GENOMIC DNA]</scope>
</reference>